<dbReference type="Gene3D" id="3.30.70.590">
    <property type="entry name" value="Poly(A) polymerase predicted RNA binding domain"/>
    <property type="match status" value="1"/>
</dbReference>
<reference evidence="1" key="1">
    <citation type="journal article" date="2020" name="Ecol. Evol.">
        <title>Genome structure and content of the rice root-knot nematode (Meloidogyne graminicola).</title>
        <authorList>
            <person name="Phan N.T."/>
            <person name="Danchin E.G.J."/>
            <person name="Klopp C."/>
            <person name="Perfus-Barbeoch L."/>
            <person name="Kozlowski D.K."/>
            <person name="Koutsovoulos G.D."/>
            <person name="Lopez-Roques C."/>
            <person name="Bouchez O."/>
            <person name="Zahm M."/>
            <person name="Besnard G."/>
            <person name="Bellafiore S."/>
        </authorList>
    </citation>
    <scope>NUCLEOTIDE SEQUENCE</scope>
    <source>
        <strain evidence="1">VN-18</strain>
    </source>
</reference>
<keyword evidence="2" id="KW-1185">Reference proteome</keyword>
<dbReference type="GO" id="GO:0005634">
    <property type="term" value="C:nucleus"/>
    <property type="evidence" value="ECO:0007669"/>
    <property type="project" value="TreeGrafter"/>
</dbReference>
<name>A0A8S9ZRT4_9BILA</name>
<gene>
    <name evidence="1" type="ORF">Mgra_00004759</name>
</gene>
<sequence>MLLNNYIKEESFGYLNELTIILMLTKIKLLYPNILLIELLERFFLTYLTWNLSIPIQNNNSIIVHSPTNPEELLNNNINKLTTKIIKKAMFEGLKAVHDIKNEKDQQIIINPKILFNPKKFSEMYKYFILITCYATNPLNKQNYCEFIEDNILLQLIEFIENNLKIKSFHIGKKIKYFFNYCSTWIIGIEPSIIDNNIQNNILIKINFTKFIELLKQKNLYKVENYEIKLIYGEFILIN</sequence>
<dbReference type="Gene3D" id="1.10.1410.10">
    <property type="match status" value="1"/>
</dbReference>
<dbReference type="PANTHER" id="PTHR10682:SF10">
    <property type="entry name" value="POLYNUCLEOTIDE ADENYLYLTRANSFERASE"/>
    <property type="match status" value="1"/>
</dbReference>
<dbReference type="OrthoDB" id="10590819at2759"/>
<accession>A0A8S9ZRT4</accession>
<evidence type="ECO:0000313" key="1">
    <source>
        <dbReference type="EMBL" id="KAF7635849.1"/>
    </source>
</evidence>
<dbReference type="Proteomes" id="UP000605970">
    <property type="component" value="Unassembled WGS sequence"/>
</dbReference>
<proteinExistence type="predicted"/>
<protein>
    <submittedName>
        <fullName evidence="1">PAP_central domain-containing protein</fullName>
    </submittedName>
</protein>
<dbReference type="EMBL" id="JABEBT010000037">
    <property type="protein sequence ID" value="KAF7635849.1"/>
    <property type="molecule type" value="Genomic_DNA"/>
</dbReference>
<organism evidence="1 2">
    <name type="scientific">Meloidogyne graminicola</name>
    <dbReference type="NCBI Taxonomy" id="189291"/>
    <lineage>
        <taxon>Eukaryota</taxon>
        <taxon>Metazoa</taxon>
        <taxon>Ecdysozoa</taxon>
        <taxon>Nematoda</taxon>
        <taxon>Chromadorea</taxon>
        <taxon>Rhabditida</taxon>
        <taxon>Tylenchina</taxon>
        <taxon>Tylenchomorpha</taxon>
        <taxon>Tylenchoidea</taxon>
        <taxon>Meloidogynidae</taxon>
        <taxon>Meloidogyninae</taxon>
        <taxon>Meloidogyne</taxon>
    </lineage>
</organism>
<dbReference type="GO" id="GO:1990817">
    <property type="term" value="F:poly(A) RNA polymerase activity"/>
    <property type="evidence" value="ECO:0007669"/>
    <property type="project" value="TreeGrafter"/>
</dbReference>
<dbReference type="SUPFAM" id="SSF81631">
    <property type="entry name" value="PAP/OAS1 substrate-binding domain"/>
    <property type="match status" value="1"/>
</dbReference>
<evidence type="ECO:0000313" key="2">
    <source>
        <dbReference type="Proteomes" id="UP000605970"/>
    </source>
</evidence>
<dbReference type="AlphaFoldDB" id="A0A8S9ZRT4"/>
<dbReference type="PANTHER" id="PTHR10682">
    <property type="entry name" value="POLY A POLYMERASE"/>
    <property type="match status" value="1"/>
</dbReference>
<comment type="caution">
    <text evidence="1">The sequence shown here is derived from an EMBL/GenBank/DDBJ whole genome shotgun (WGS) entry which is preliminary data.</text>
</comment>